<accession>A0A9N8EAH4</accession>
<evidence type="ECO:0000313" key="3">
    <source>
        <dbReference type="EMBL" id="CAB9514819.1"/>
    </source>
</evidence>
<sequence length="150" mass="17511">MRFQGTFAFVVCWVALLAVAVAAVDRSLDERHKDFNFRPEPSDQDLQAKRDALQAKREAQKKAKQNRGNDIYHPSINDIQDPELRGILVQRREEKLKRLQRKETHKLINEFVAASRMDMAEKEDTVEEKKSNGEEEDSHRNLLIRPVHVH</sequence>
<evidence type="ECO:0000256" key="1">
    <source>
        <dbReference type="SAM" id="MobiDB-lite"/>
    </source>
</evidence>
<feature type="region of interest" description="Disordered" evidence="1">
    <location>
        <begin position="118"/>
        <end position="150"/>
    </location>
</feature>
<organism evidence="3 4">
    <name type="scientific">Seminavis robusta</name>
    <dbReference type="NCBI Taxonomy" id="568900"/>
    <lineage>
        <taxon>Eukaryota</taxon>
        <taxon>Sar</taxon>
        <taxon>Stramenopiles</taxon>
        <taxon>Ochrophyta</taxon>
        <taxon>Bacillariophyta</taxon>
        <taxon>Bacillariophyceae</taxon>
        <taxon>Bacillariophycidae</taxon>
        <taxon>Naviculales</taxon>
        <taxon>Naviculaceae</taxon>
        <taxon>Seminavis</taxon>
    </lineage>
</organism>
<feature type="signal peptide" evidence="2">
    <location>
        <begin position="1"/>
        <end position="23"/>
    </location>
</feature>
<feature type="compositionally biased region" description="Basic and acidic residues" evidence="1">
    <location>
        <begin position="35"/>
        <end position="61"/>
    </location>
</feature>
<reference evidence="3" key="1">
    <citation type="submission" date="2020-06" db="EMBL/GenBank/DDBJ databases">
        <authorList>
            <consortium name="Plant Systems Biology data submission"/>
        </authorList>
    </citation>
    <scope>NUCLEOTIDE SEQUENCE</scope>
    <source>
        <strain evidence="3">D6</strain>
    </source>
</reference>
<gene>
    <name evidence="3" type="ORF">SEMRO_676_G185680.1</name>
</gene>
<evidence type="ECO:0000256" key="2">
    <source>
        <dbReference type="SAM" id="SignalP"/>
    </source>
</evidence>
<feature type="region of interest" description="Disordered" evidence="1">
    <location>
        <begin position="35"/>
        <end position="78"/>
    </location>
</feature>
<keyword evidence="2" id="KW-0732">Signal</keyword>
<feature type="chain" id="PRO_5040438668" evidence="2">
    <location>
        <begin position="24"/>
        <end position="150"/>
    </location>
</feature>
<proteinExistence type="predicted"/>
<name>A0A9N8EAH4_9STRA</name>
<comment type="caution">
    <text evidence="3">The sequence shown here is derived from an EMBL/GenBank/DDBJ whole genome shotgun (WGS) entry which is preliminary data.</text>
</comment>
<dbReference type="AlphaFoldDB" id="A0A9N8EAH4"/>
<dbReference type="Proteomes" id="UP001153069">
    <property type="component" value="Unassembled WGS sequence"/>
</dbReference>
<keyword evidence="4" id="KW-1185">Reference proteome</keyword>
<protein>
    <submittedName>
        <fullName evidence="3">Uncharacterized protein</fullName>
    </submittedName>
</protein>
<dbReference type="EMBL" id="CAICTM010000675">
    <property type="protein sequence ID" value="CAB9514819.1"/>
    <property type="molecule type" value="Genomic_DNA"/>
</dbReference>
<feature type="compositionally biased region" description="Basic and acidic residues" evidence="1">
    <location>
        <begin position="118"/>
        <end position="140"/>
    </location>
</feature>
<evidence type="ECO:0000313" key="4">
    <source>
        <dbReference type="Proteomes" id="UP001153069"/>
    </source>
</evidence>